<keyword evidence="1" id="KW-1133">Transmembrane helix</keyword>
<feature type="transmembrane region" description="Helical" evidence="1">
    <location>
        <begin position="60"/>
        <end position="79"/>
    </location>
</feature>
<dbReference type="Gene3D" id="3.30.465.10">
    <property type="match status" value="1"/>
</dbReference>
<evidence type="ECO:0000313" key="3">
    <source>
        <dbReference type="EMBL" id="PPJ35709.1"/>
    </source>
</evidence>
<dbReference type="SUPFAM" id="SSF56176">
    <property type="entry name" value="FAD-binding/transporter-associated domain-like"/>
    <property type="match status" value="1"/>
</dbReference>
<evidence type="ECO:0000313" key="4">
    <source>
        <dbReference type="Proteomes" id="UP000239874"/>
    </source>
</evidence>
<dbReference type="AlphaFoldDB" id="A0A2S6AKE7"/>
<accession>A0A2S6AKE7</accession>
<keyword evidence="1" id="KW-0472">Membrane</keyword>
<name>A0A2S6AKE7_9NOCA</name>
<comment type="caution">
    <text evidence="3">The sequence shown here is derived from an EMBL/GenBank/DDBJ whole genome shotgun (WGS) entry which is preliminary data.</text>
</comment>
<gene>
    <name evidence="3" type="ORF">C5E45_24510</name>
</gene>
<evidence type="ECO:0008006" key="5">
    <source>
        <dbReference type="Google" id="ProtNLM"/>
    </source>
</evidence>
<organism evidence="3 4">
    <name type="scientific">Nocardia nova</name>
    <dbReference type="NCBI Taxonomy" id="37330"/>
    <lineage>
        <taxon>Bacteria</taxon>
        <taxon>Bacillati</taxon>
        <taxon>Actinomycetota</taxon>
        <taxon>Actinomycetes</taxon>
        <taxon>Mycobacteriales</taxon>
        <taxon>Nocardiaceae</taxon>
        <taxon>Nocardia</taxon>
    </lineage>
</organism>
<protein>
    <recommendedName>
        <fullName evidence="5">Secreted protein</fullName>
    </recommendedName>
</protein>
<feature type="signal peptide" evidence="2">
    <location>
        <begin position="1"/>
        <end position="28"/>
    </location>
</feature>
<dbReference type="Proteomes" id="UP000239874">
    <property type="component" value="Unassembled WGS sequence"/>
</dbReference>
<proteinExistence type="predicted"/>
<reference evidence="3 4" key="1">
    <citation type="submission" date="2018-02" db="EMBL/GenBank/DDBJ databases">
        <title>8 Nocardia nova and 1 Nocardia cyriacigeorgica strain used for evolution to TMP-SMX.</title>
        <authorList>
            <person name="Mehta H."/>
            <person name="Weng J."/>
            <person name="Shamoo Y."/>
        </authorList>
    </citation>
    <scope>NUCLEOTIDE SEQUENCE [LARGE SCALE GENOMIC DNA]</scope>
    <source>
        <strain evidence="3 4">MDA3139</strain>
    </source>
</reference>
<evidence type="ECO:0000256" key="1">
    <source>
        <dbReference type="SAM" id="Phobius"/>
    </source>
</evidence>
<evidence type="ECO:0000256" key="2">
    <source>
        <dbReference type="SAM" id="SignalP"/>
    </source>
</evidence>
<dbReference type="InterPro" id="IPR036318">
    <property type="entry name" value="FAD-bd_PCMH-like_sf"/>
</dbReference>
<dbReference type="InterPro" id="IPR016169">
    <property type="entry name" value="FAD-bd_PCMH_sub2"/>
</dbReference>
<keyword evidence="1" id="KW-0812">Transmembrane</keyword>
<feature type="chain" id="PRO_5015528586" description="Secreted protein" evidence="2">
    <location>
        <begin position="29"/>
        <end position="101"/>
    </location>
</feature>
<dbReference type="OrthoDB" id="143770at2"/>
<keyword evidence="2" id="KW-0732">Signal</keyword>
<sequence length="101" mass="10575">MCCTPIDCGSAAAAPVVLLVAATGAAQAHPGGDQHSYSAFRTPPSNIACAIESDGPDADLFWATVGGMGLTGIVVRARIRMKHTETAYFRLTRLITHPPRP</sequence>
<dbReference type="EMBL" id="PSZC01000019">
    <property type="protein sequence ID" value="PPJ35709.1"/>
    <property type="molecule type" value="Genomic_DNA"/>
</dbReference>
<dbReference type="GO" id="GO:0050660">
    <property type="term" value="F:flavin adenine dinucleotide binding"/>
    <property type="evidence" value="ECO:0007669"/>
    <property type="project" value="InterPro"/>
</dbReference>